<dbReference type="KEGG" id="hsc:HVS_03290"/>
<dbReference type="Proteomes" id="UP000239720">
    <property type="component" value="Unassembled WGS sequence"/>
</dbReference>
<dbReference type="OrthoDB" id="1899479at2"/>
<dbReference type="EMBL" id="CP025197">
    <property type="protein sequence ID" value="AUG56606.1"/>
    <property type="molecule type" value="Genomic_DNA"/>
</dbReference>
<gene>
    <name evidence="2" type="ORF">B9R14_07910</name>
    <name evidence="1" type="ORF">HVS_03290</name>
</gene>
<reference evidence="1 3" key="1">
    <citation type="submission" date="2017-12" db="EMBL/GenBank/DDBJ databases">
        <title>Complete genome sequence of Herbivorax saccincola GGR1, a novel Cellulosome-producing hydrolytic bacterium in a thermophilic biogas plant, established by Illumina and Nanopore MinION sequencing.</title>
        <authorList>
            <person name="Pechtl A."/>
            <person name="Ruckert C."/>
            <person name="Koeck D.E."/>
            <person name="Maus I."/>
            <person name="Winkler A."/>
            <person name="Kalinowski J."/>
            <person name="Puhler A."/>
            <person name="Schwarz W.W."/>
            <person name="Zverlov V.V."/>
            <person name="Schluter A."/>
            <person name="Liebl W."/>
        </authorList>
    </citation>
    <scope>NUCLEOTIDE SEQUENCE [LARGE SCALE GENOMIC DNA]</scope>
    <source>
        <strain evidence="1">GGR1</strain>
        <strain evidence="3">SR1</strain>
    </source>
</reference>
<reference evidence="2 4" key="2">
    <citation type="journal article" date="2018" name="Syst. Appl. Microbiol.">
        <title>Characterization and high-quality draft genome sequence of Herbivorax saccincola A7, an anaerobic, alkaliphilic, thermophilic, cellulolytic, and xylanolytic bacterium.</title>
        <authorList>
            <person name="Aikawa S."/>
            <person name="Baramee S."/>
            <person name="Sermsathanaswadi J."/>
            <person name="Thianheng P."/>
            <person name="Tachaapaikoon C."/>
            <person name="Shikata A."/>
            <person name="Waeonukul R."/>
            <person name="Pason P."/>
            <person name="Ratanakhanokchai K."/>
            <person name="Kosugi A."/>
        </authorList>
    </citation>
    <scope>NUCLEOTIDE SEQUENCE [LARGE SCALE GENOMIC DNA]</scope>
    <source>
        <strain evidence="2 4">A7</strain>
    </source>
</reference>
<name>A0A2K9E559_9FIRM</name>
<dbReference type="EMBL" id="NEMB01000003">
    <property type="protein sequence ID" value="PQQ66676.1"/>
    <property type="molecule type" value="Genomic_DNA"/>
</dbReference>
<protein>
    <submittedName>
        <fullName evidence="1">Uncharacterized protein</fullName>
    </submittedName>
</protein>
<evidence type="ECO:0000313" key="4">
    <source>
        <dbReference type="Proteomes" id="UP000239720"/>
    </source>
</evidence>
<dbReference type="RefSeq" id="WP_101299161.1">
    <property type="nucleotide sequence ID" value="NZ_CP025197.1"/>
</dbReference>
<sequence length="176" mass="19844">MKKINMKKIIISLLIVIVLGIGIYAGIYYSQPENAPLMASWAIDIYDHEVMVEDSENVFIGTVESVDGNKKHEGTGIPCTIYQVKVDENIKGELNGVVKIVKEGGYDGRTLFLHDGDKLLEEGKTYMFCTKYSEKGAAHYASAPTSTIEIQDEKHREEMRDTYKAAYEKELNEKIQ</sequence>
<evidence type="ECO:0000313" key="2">
    <source>
        <dbReference type="EMBL" id="PQQ66676.1"/>
    </source>
</evidence>
<evidence type="ECO:0000313" key="3">
    <source>
        <dbReference type="Proteomes" id="UP000233534"/>
    </source>
</evidence>
<dbReference type="Proteomes" id="UP000233534">
    <property type="component" value="Chromosome"/>
</dbReference>
<keyword evidence="3" id="KW-1185">Reference proteome</keyword>
<organism evidence="1 3">
    <name type="scientific">Acetivibrio saccincola</name>
    <dbReference type="NCBI Taxonomy" id="1677857"/>
    <lineage>
        <taxon>Bacteria</taxon>
        <taxon>Bacillati</taxon>
        <taxon>Bacillota</taxon>
        <taxon>Clostridia</taxon>
        <taxon>Eubacteriales</taxon>
        <taxon>Oscillospiraceae</taxon>
        <taxon>Acetivibrio</taxon>
    </lineage>
</organism>
<accession>A0A2K9E559</accession>
<dbReference type="AlphaFoldDB" id="A0A2K9E559"/>
<proteinExistence type="predicted"/>
<evidence type="ECO:0000313" key="1">
    <source>
        <dbReference type="EMBL" id="AUG56606.1"/>
    </source>
</evidence>